<dbReference type="InterPro" id="IPR000305">
    <property type="entry name" value="GIY-YIG_endonuc"/>
</dbReference>
<keyword evidence="1 6" id="KW-0963">Cytoplasm</keyword>
<feature type="domain" description="GIY-YIG" evidence="8">
    <location>
        <begin position="15"/>
        <end position="90"/>
    </location>
</feature>
<dbReference type="GO" id="GO:0009381">
    <property type="term" value="F:excinuclease ABC activity"/>
    <property type="evidence" value="ECO:0007669"/>
    <property type="project" value="UniProtKB-UniRule"/>
</dbReference>
<evidence type="ECO:0000259" key="7">
    <source>
        <dbReference type="PROSITE" id="PS50151"/>
    </source>
</evidence>
<dbReference type="RefSeq" id="WP_256405879.1">
    <property type="nucleotide sequence ID" value="NZ_CP187151.1"/>
</dbReference>
<gene>
    <name evidence="6" type="primary">uvrC</name>
    <name evidence="10" type="ORF">ACFSBJ_05685</name>
</gene>
<dbReference type="SUPFAM" id="SSF47781">
    <property type="entry name" value="RuvA domain 2-like"/>
    <property type="match status" value="1"/>
</dbReference>
<dbReference type="Pfam" id="PF08459">
    <property type="entry name" value="UvrC_RNaseH_dom"/>
    <property type="match status" value="1"/>
</dbReference>
<dbReference type="HAMAP" id="MF_00203">
    <property type="entry name" value="UvrC"/>
    <property type="match status" value="1"/>
</dbReference>
<dbReference type="InterPro" id="IPR047296">
    <property type="entry name" value="GIY-YIG_UvrC_Cho"/>
</dbReference>
<keyword evidence="3 6" id="KW-0228">DNA excision</keyword>
<dbReference type="NCBIfam" id="NF011262">
    <property type="entry name" value="PRK14668.1"/>
    <property type="match status" value="1"/>
</dbReference>
<dbReference type="AlphaFoldDB" id="A0ABD6CW03"/>
<evidence type="ECO:0000256" key="6">
    <source>
        <dbReference type="HAMAP-Rule" id="MF_00203"/>
    </source>
</evidence>
<dbReference type="InterPro" id="IPR001162">
    <property type="entry name" value="UvrC_RNase_H_dom"/>
</dbReference>
<protein>
    <recommendedName>
        <fullName evidence="6">UvrABC system protein C</fullName>
        <shortName evidence="6">Protein UvrC</shortName>
    </recommendedName>
    <alternativeName>
        <fullName evidence="6">Excinuclease ABC subunit C</fullName>
    </alternativeName>
</protein>
<dbReference type="Pfam" id="PF02151">
    <property type="entry name" value="UVR"/>
    <property type="match status" value="1"/>
</dbReference>
<dbReference type="NCBIfam" id="TIGR00194">
    <property type="entry name" value="uvrC"/>
    <property type="match status" value="1"/>
</dbReference>
<dbReference type="Gene3D" id="3.30.420.340">
    <property type="entry name" value="UvrC, RNAse H endonuclease domain"/>
    <property type="match status" value="1"/>
</dbReference>
<dbReference type="SUPFAM" id="SSF46600">
    <property type="entry name" value="C-terminal UvrC-binding domain of UvrB"/>
    <property type="match status" value="1"/>
</dbReference>
<dbReference type="Pfam" id="PF22920">
    <property type="entry name" value="UvrC_RNaseH"/>
    <property type="match status" value="1"/>
</dbReference>
<keyword evidence="2 6" id="KW-0227">DNA damage</keyword>
<comment type="function">
    <text evidence="6">The UvrABC repair system catalyzes the recognition and processing of DNA lesions. UvrC both incises the 5' and 3' sides of the lesion. The N-terminal half is responsible for the 3' incision and the C-terminal half is responsible for the 5' incision.</text>
</comment>
<evidence type="ECO:0000259" key="8">
    <source>
        <dbReference type="PROSITE" id="PS50164"/>
    </source>
</evidence>
<dbReference type="Pfam" id="PF14520">
    <property type="entry name" value="HHH_5"/>
    <property type="match status" value="1"/>
</dbReference>
<feature type="domain" description="UVR" evidence="7">
    <location>
        <begin position="198"/>
        <end position="233"/>
    </location>
</feature>
<sequence>MDASAVREHAADLPTDPGVYLFYADEAVQYVGKAVDLRDRVRAYADPRSDRIRRMVDRADRIDVAVTDTETQALLLEANLIKRHQPRYNVRLKDDKSYPLVQFTDHPIPRIEVTRDPDEGATVFGPFTEKGRVETVLKSIREVYGLRGCSDHKYRGRDRPCLDYEMGLCSAPCTDEIDPASYAEDVQAAVRFFEGETGALADPLRRQMTAAAESQSFERAANLRDRLDVIESFHGAGGEAVTAPADERTVDVLGAAVEGDRATVARLHSDRGQLVDRSRHHLDAPDGEDRTAALLAAFIPQYYADRDLPDAILLPERLDDDEVGAWLDAAGVALRVPGAGREAKLVDLALKNARSRAGRDDGGARLAEALGLGSRVERVEGFDVSHTGGRAAVGSDVCFVDGSAAKSAYRRKKLTDRNDDYANMRELVRWRAGRAVDGRDDRPDPDLLLIDGGEGQLAAARDALSETGWDVPAVALAKAEERVITPDSVHDWDDDAPHLHLLQRVRDEAHRFAVQYHGTVRDEVSTALDEVPGVGPETRRRLLRRFGSVENVRAASTADLRDVEGVGEKTAEALVRRL</sequence>
<feature type="domain" description="UvrC family homology region profile" evidence="9">
    <location>
        <begin position="252"/>
        <end position="464"/>
    </location>
</feature>
<dbReference type="PROSITE" id="PS50164">
    <property type="entry name" value="GIY_YIG"/>
    <property type="match status" value="1"/>
</dbReference>
<dbReference type="InterPro" id="IPR001943">
    <property type="entry name" value="UVR_dom"/>
</dbReference>
<dbReference type="SMART" id="SM00465">
    <property type="entry name" value="GIYc"/>
    <property type="match status" value="1"/>
</dbReference>
<reference evidence="10 11" key="1">
    <citation type="journal article" date="2019" name="Int. J. Syst. Evol. Microbiol.">
        <title>The Global Catalogue of Microorganisms (GCM) 10K type strain sequencing project: providing services to taxonomists for standard genome sequencing and annotation.</title>
        <authorList>
            <consortium name="The Broad Institute Genomics Platform"/>
            <consortium name="The Broad Institute Genome Sequencing Center for Infectious Disease"/>
            <person name="Wu L."/>
            <person name="Ma J."/>
        </authorList>
    </citation>
    <scope>NUCLEOTIDE SEQUENCE [LARGE SCALE GENOMIC DNA]</scope>
    <source>
        <strain evidence="10 11">CGMCC 1.10594</strain>
    </source>
</reference>
<dbReference type="GO" id="GO:0009432">
    <property type="term" value="P:SOS response"/>
    <property type="evidence" value="ECO:0007669"/>
    <property type="project" value="UniProtKB-UniRule"/>
</dbReference>
<evidence type="ECO:0000313" key="10">
    <source>
        <dbReference type="EMBL" id="MFD1633225.1"/>
    </source>
</evidence>
<keyword evidence="4 6" id="KW-0267">Excision nuclease</keyword>
<dbReference type="PANTHER" id="PTHR30562">
    <property type="entry name" value="UVRC/OXIDOREDUCTASE"/>
    <property type="match status" value="1"/>
</dbReference>
<evidence type="ECO:0000256" key="3">
    <source>
        <dbReference type="ARBA" id="ARBA00022769"/>
    </source>
</evidence>
<evidence type="ECO:0000256" key="4">
    <source>
        <dbReference type="ARBA" id="ARBA00022881"/>
    </source>
</evidence>
<evidence type="ECO:0000259" key="9">
    <source>
        <dbReference type="PROSITE" id="PS50165"/>
    </source>
</evidence>
<dbReference type="GO" id="GO:0003677">
    <property type="term" value="F:DNA binding"/>
    <property type="evidence" value="ECO:0007669"/>
    <property type="project" value="UniProtKB-UniRule"/>
</dbReference>
<keyword evidence="6" id="KW-0742">SOS response</keyword>
<dbReference type="PROSITE" id="PS50165">
    <property type="entry name" value="UVRC"/>
    <property type="match status" value="1"/>
</dbReference>
<name>A0ABD6CW03_9EURY</name>
<dbReference type="InterPro" id="IPR038476">
    <property type="entry name" value="UvrC_RNase_H_dom_sf"/>
</dbReference>
<keyword evidence="10" id="KW-0378">Hydrolase</keyword>
<evidence type="ECO:0000256" key="1">
    <source>
        <dbReference type="ARBA" id="ARBA00022490"/>
    </source>
</evidence>
<dbReference type="GO" id="GO:0006289">
    <property type="term" value="P:nucleotide-excision repair"/>
    <property type="evidence" value="ECO:0007669"/>
    <property type="project" value="UniProtKB-UniRule"/>
</dbReference>
<accession>A0ABD6CW03</accession>
<dbReference type="InterPro" id="IPR035901">
    <property type="entry name" value="GIY-YIG_endonuc_sf"/>
</dbReference>
<dbReference type="Gene3D" id="4.10.860.10">
    <property type="entry name" value="UVR domain"/>
    <property type="match status" value="1"/>
</dbReference>
<dbReference type="InterPro" id="IPR050066">
    <property type="entry name" value="UvrABC_protein_C"/>
</dbReference>
<evidence type="ECO:0000256" key="2">
    <source>
        <dbReference type="ARBA" id="ARBA00022763"/>
    </source>
</evidence>
<dbReference type="CDD" id="cd10434">
    <property type="entry name" value="GIY-YIG_UvrC_Cho"/>
    <property type="match status" value="1"/>
</dbReference>
<comment type="caution">
    <text evidence="10">The sequence shown here is derived from an EMBL/GenBank/DDBJ whole genome shotgun (WGS) entry which is preliminary data.</text>
</comment>
<comment type="subcellular location">
    <subcellularLocation>
        <location evidence="6">Cytoplasm</location>
    </subcellularLocation>
</comment>
<dbReference type="GO" id="GO:0005737">
    <property type="term" value="C:cytoplasm"/>
    <property type="evidence" value="ECO:0007669"/>
    <property type="project" value="UniProtKB-SubCell"/>
</dbReference>
<dbReference type="InterPro" id="IPR036876">
    <property type="entry name" value="UVR_dom_sf"/>
</dbReference>
<dbReference type="InterPro" id="IPR004791">
    <property type="entry name" value="UvrC"/>
</dbReference>
<dbReference type="Gene3D" id="1.10.150.20">
    <property type="entry name" value="5' to 3' exonuclease, C-terminal subdomain"/>
    <property type="match status" value="1"/>
</dbReference>
<comment type="subunit">
    <text evidence="6">Interacts with UvrB in an incision complex.</text>
</comment>
<dbReference type="Gene3D" id="3.40.1440.10">
    <property type="entry name" value="GIY-YIG endonuclease"/>
    <property type="match status" value="1"/>
</dbReference>
<dbReference type="FunFam" id="3.40.1440.10:FF:000001">
    <property type="entry name" value="UvrABC system protein C"/>
    <property type="match status" value="1"/>
</dbReference>
<dbReference type="PROSITE" id="PS50151">
    <property type="entry name" value="UVR"/>
    <property type="match status" value="1"/>
</dbReference>
<organism evidence="10 11">
    <name type="scientific">Haloplanus ruber</name>
    <dbReference type="NCBI Taxonomy" id="869892"/>
    <lineage>
        <taxon>Archaea</taxon>
        <taxon>Methanobacteriati</taxon>
        <taxon>Methanobacteriota</taxon>
        <taxon>Stenosarchaea group</taxon>
        <taxon>Halobacteria</taxon>
        <taxon>Halobacteriales</taxon>
        <taxon>Haloferacaceae</taxon>
        <taxon>Haloplanus</taxon>
    </lineage>
</organism>
<dbReference type="SMART" id="SM00278">
    <property type="entry name" value="HhH1"/>
    <property type="match status" value="2"/>
</dbReference>
<keyword evidence="5 6" id="KW-0234">DNA repair</keyword>
<dbReference type="PANTHER" id="PTHR30562:SF1">
    <property type="entry name" value="UVRABC SYSTEM PROTEIN C"/>
    <property type="match status" value="1"/>
</dbReference>
<dbReference type="Proteomes" id="UP001597075">
    <property type="component" value="Unassembled WGS sequence"/>
</dbReference>
<dbReference type="EMBL" id="JBHUDL010000009">
    <property type="protein sequence ID" value="MFD1633225.1"/>
    <property type="molecule type" value="Genomic_DNA"/>
</dbReference>
<proteinExistence type="inferred from homology"/>
<keyword evidence="11" id="KW-1185">Reference proteome</keyword>
<dbReference type="Pfam" id="PF01541">
    <property type="entry name" value="GIY-YIG"/>
    <property type="match status" value="1"/>
</dbReference>
<dbReference type="InterPro" id="IPR003583">
    <property type="entry name" value="Hlx-hairpin-Hlx_DNA-bd_motif"/>
</dbReference>
<dbReference type="InterPro" id="IPR010994">
    <property type="entry name" value="RuvA_2-like"/>
</dbReference>
<comment type="similarity">
    <text evidence="6">Belongs to the UvrC family.</text>
</comment>
<dbReference type="SUPFAM" id="SSF82771">
    <property type="entry name" value="GIY-YIG endonuclease"/>
    <property type="match status" value="1"/>
</dbReference>
<evidence type="ECO:0000256" key="5">
    <source>
        <dbReference type="ARBA" id="ARBA00023204"/>
    </source>
</evidence>
<evidence type="ECO:0000313" key="11">
    <source>
        <dbReference type="Proteomes" id="UP001597075"/>
    </source>
</evidence>